<dbReference type="InterPro" id="IPR007969">
    <property type="entry name" value="DUF732"/>
</dbReference>
<dbReference type="RefSeq" id="WP_065446384.1">
    <property type="nucleotide sequence ID" value="NZ_MBEC01000284.1"/>
</dbReference>
<dbReference type="OrthoDB" id="4734457at2"/>
<dbReference type="EMBL" id="MBEE01000198">
    <property type="protein sequence ID" value="OCB48264.1"/>
    <property type="molecule type" value="Genomic_DNA"/>
</dbReference>
<gene>
    <name evidence="4" type="ORF">A5677_25205</name>
</gene>
<evidence type="ECO:0000259" key="3">
    <source>
        <dbReference type="Pfam" id="PF05305"/>
    </source>
</evidence>
<feature type="compositionally biased region" description="Pro residues" evidence="1">
    <location>
        <begin position="120"/>
        <end position="139"/>
    </location>
</feature>
<evidence type="ECO:0000256" key="1">
    <source>
        <dbReference type="SAM" id="MobiDB-lite"/>
    </source>
</evidence>
<protein>
    <recommendedName>
        <fullName evidence="3">DUF732 domain-containing protein</fullName>
    </recommendedName>
</protein>
<feature type="transmembrane region" description="Helical" evidence="2">
    <location>
        <begin position="86"/>
        <end position="109"/>
    </location>
</feature>
<evidence type="ECO:0000256" key="2">
    <source>
        <dbReference type="SAM" id="Phobius"/>
    </source>
</evidence>
<accession>A0A1B9CZU2</accession>
<organism evidence="4 5">
    <name type="scientific">Mycobacterium malmoense</name>
    <dbReference type="NCBI Taxonomy" id="1780"/>
    <lineage>
        <taxon>Bacteria</taxon>
        <taxon>Bacillati</taxon>
        <taxon>Actinomycetota</taxon>
        <taxon>Actinomycetes</taxon>
        <taxon>Mycobacteriales</taxon>
        <taxon>Mycobacteriaceae</taxon>
        <taxon>Mycobacterium</taxon>
    </lineage>
</organism>
<keyword evidence="2" id="KW-0812">Transmembrane</keyword>
<feature type="region of interest" description="Disordered" evidence="1">
    <location>
        <begin position="113"/>
        <end position="139"/>
    </location>
</feature>
<name>A0A1B9CZU2_MYCMA</name>
<proteinExistence type="predicted"/>
<evidence type="ECO:0000313" key="5">
    <source>
        <dbReference type="Proteomes" id="UP000092683"/>
    </source>
</evidence>
<reference evidence="4 5" key="1">
    <citation type="submission" date="2016-06" db="EMBL/GenBank/DDBJ databases">
        <authorList>
            <person name="Kjaerup R.B."/>
            <person name="Dalgaard T.S."/>
            <person name="Juul-Madsen H.R."/>
        </authorList>
    </citation>
    <scope>NUCLEOTIDE SEQUENCE [LARGE SCALE GENOMIC DNA]</scope>
    <source>
        <strain evidence="4 5">E3012</strain>
    </source>
</reference>
<feature type="region of interest" description="Disordered" evidence="1">
    <location>
        <begin position="62"/>
        <end position="81"/>
    </location>
</feature>
<comment type="caution">
    <text evidence="4">The sequence shown here is derived from an EMBL/GenBank/DDBJ whole genome shotgun (WGS) entry which is preliminary data.</text>
</comment>
<dbReference type="AlphaFoldDB" id="A0A1B9CZU2"/>
<feature type="domain" description="DUF732" evidence="3">
    <location>
        <begin position="149"/>
        <end position="219"/>
    </location>
</feature>
<evidence type="ECO:0000313" key="4">
    <source>
        <dbReference type="EMBL" id="OCB48264.1"/>
    </source>
</evidence>
<sequence>MRDRETIDAELRRIASGRRSVRERGGESSSRELDELLDELLAHTSGSSLTHAATACEPEVRAAGTLSRGAKTGGKPRRRHGVPRQLGLLAALPLSLVAIAAAGLVMLGAHNRDSSAQPAEKPPSVAPPTPVAPPKPVAPQAPASRIAVADAAFIAALKHEGVPMPSQEYAMTQGHAVCDFLANRPNFADAVDFVQRSSIWDANQSAQVTAGSIVAYCPQSQPATPAAIEPAYQNALSDLQAIEGQLQGIQGDLQNIRGDLQGIPGQP</sequence>
<dbReference type="Pfam" id="PF05305">
    <property type="entry name" value="DUF732"/>
    <property type="match status" value="1"/>
</dbReference>
<keyword evidence="2" id="KW-0472">Membrane</keyword>
<keyword evidence="2" id="KW-1133">Transmembrane helix</keyword>
<dbReference type="Proteomes" id="UP000092683">
    <property type="component" value="Unassembled WGS sequence"/>
</dbReference>